<evidence type="ECO:0008006" key="4">
    <source>
        <dbReference type="Google" id="ProtNLM"/>
    </source>
</evidence>
<keyword evidence="3" id="KW-1185">Reference proteome</keyword>
<keyword evidence="1" id="KW-0472">Membrane</keyword>
<gene>
    <name evidence="2" type="ORF">OPS25_11000</name>
</gene>
<organism evidence="2 3">
    <name type="scientific">Alteromonas aquimaris</name>
    <dbReference type="NCBI Taxonomy" id="2998417"/>
    <lineage>
        <taxon>Bacteria</taxon>
        <taxon>Pseudomonadati</taxon>
        <taxon>Pseudomonadota</taxon>
        <taxon>Gammaproteobacteria</taxon>
        <taxon>Alteromonadales</taxon>
        <taxon>Alteromonadaceae</taxon>
        <taxon>Alteromonas/Salinimonas group</taxon>
        <taxon>Alteromonas</taxon>
    </lineage>
</organism>
<evidence type="ECO:0000313" key="3">
    <source>
        <dbReference type="Proteomes" id="UP001142810"/>
    </source>
</evidence>
<evidence type="ECO:0000256" key="1">
    <source>
        <dbReference type="SAM" id="Phobius"/>
    </source>
</evidence>
<feature type="transmembrane region" description="Helical" evidence="1">
    <location>
        <begin position="85"/>
        <end position="106"/>
    </location>
</feature>
<reference evidence="2" key="1">
    <citation type="submission" date="2022-11" db="EMBL/GenBank/DDBJ databases">
        <title>Alteromonas sp. nov., isolated from sea water of the Qingdao.</title>
        <authorList>
            <person name="Wang Q."/>
        </authorList>
    </citation>
    <scope>NUCLEOTIDE SEQUENCE</scope>
    <source>
        <strain evidence="2">ASW11-7</strain>
    </source>
</reference>
<proteinExistence type="predicted"/>
<sequence length="151" mass="16502">MGRFWLILAGCASFFASLLHVAIIFRGADWYRTFGAGEQMARLAESGSLYPVIVTGVIALGLFIGALYAFSAANLLTRLPLQKAVLYLLTGVFLVRGAIGLVFVVSPNFYLPAANPPLFWLISSAVCIMLGTSYLLGTRWHNRDTRAHQFA</sequence>
<feature type="transmembrane region" description="Helical" evidence="1">
    <location>
        <begin position="118"/>
        <end position="136"/>
    </location>
</feature>
<accession>A0ABT3P8D3</accession>
<feature type="transmembrane region" description="Helical" evidence="1">
    <location>
        <begin position="48"/>
        <end position="73"/>
    </location>
</feature>
<name>A0ABT3P8D3_9ALTE</name>
<protein>
    <recommendedName>
        <fullName evidence="4">DUF3995 domain-containing protein</fullName>
    </recommendedName>
</protein>
<dbReference type="Proteomes" id="UP001142810">
    <property type="component" value="Unassembled WGS sequence"/>
</dbReference>
<comment type="caution">
    <text evidence="2">The sequence shown here is derived from an EMBL/GenBank/DDBJ whole genome shotgun (WGS) entry which is preliminary data.</text>
</comment>
<keyword evidence="1" id="KW-0812">Transmembrane</keyword>
<dbReference type="EMBL" id="JAPFRD010000011">
    <property type="protein sequence ID" value="MCW8109022.1"/>
    <property type="molecule type" value="Genomic_DNA"/>
</dbReference>
<keyword evidence="1" id="KW-1133">Transmembrane helix</keyword>
<evidence type="ECO:0000313" key="2">
    <source>
        <dbReference type="EMBL" id="MCW8109022.1"/>
    </source>
</evidence>
<dbReference type="RefSeq" id="WP_265617769.1">
    <property type="nucleotide sequence ID" value="NZ_JAPFRD010000011.1"/>
</dbReference>